<evidence type="ECO:0000256" key="1">
    <source>
        <dbReference type="SAM" id="SignalP"/>
    </source>
</evidence>
<keyword evidence="3" id="KW-1185">Reference proteome</keyword>
<gene>
    <name evidence="2" type="ORF">D7X96_21545</name>
</gene>
<keyword evidence="1" id="KW-0732">Signal</keyword>
<protein>
    <recommendedName>
        <fullName evidence="4">Cell envelope biogenesis protein OmpA</fullName>
    </recommendedName>
</protein>
<name>A0A3A8QTD7_9BACT</name>
<organism evidence="2 3">
    <name type="scientific">Corallococcus interemptor</name>
    <dbReference type="NCBI Taxonomy" id="2316720"/>
    <lineage>
        <taxon>Bacteria</taxon>
        <taxon>Pseudomonadati</taxon>
        <taxon>Myxococcota</taxon>
        <taxon>Myxococcia</taxon>
        <taxon>Myxococcales</taxon>
        <taxon>Cystobacterineae</taxon>
        <taxon>Myxococcaceae</taxon>
        <taxon>Corallococcus</taxon>
    </lineage>
</organism>
<dbReference type="EMBL" id="RAWM01000061">
    <property type="protein sequence ID" value="RKH66394.1"/>
    <property type="molecule type" value="Genomic_DNA"/>
</dbReference>
<proteinExistence type="predicted"/>
<sequence>MTPHKISRLLTPLQGVRGSAAALLALLCAVFAAPPAFADPDNFGNGNGHNGALTVTTANRVINTYTRLTANANAGATTVSVNSITGFAVGDLIMVFQSTGYTGTVVTGAQAPFDAAATPVGNWNFARVTARAGTTLTFAPALTSNFTGSPPDNDITLRSSAQVIRVPEYTDVTINAGASLSARAWSSDAEFRDTVGGLVVFFATGTVTNNGTISAAGAGFRGGEKFNGSGDSCTQLDEEWEGGAMTVSY</sequence>
<feature type="signal peptide" evidence="1">
    <location>
        <begin position="1"/>
        <end position="38"/>
    </location>
</feature>
<accession>A0A3A8QTD7</accession>
<reference evidence="3" key="1">
    <citation type="submission" date="2018-09" db="EMBL/GenBank/DDBJ databases">
        <authorList>
            <person name="Livingstone P.G."/>
            <person name="Whitworth D.E."/>
        </authorList>
    </citation>
    <scope>NUCLEOTIDE SEQUENCE [LARGE SCALE GENOMIC DNA]</scope>
    <source>
        <strain evidence="3">AB047A</strain>
    </source>
</reference>
<dbReference type="AlphaFoldDB" id="A0A3A8QTD7"/>
<evidence type="ECO:0008006" key="4">
    <source>
        <dbReference type="Google" id="ProtNLM"/>
    </source>
</evidence>
<evidence type="ECO:0000313" key="2">
    <source>
        <dbReference type="EMBL" id="RKH66394.1"/>
    </source>
</evidence>
<evidence type="ECO:0000313" key="3">
    <source>
        <dbReference type="Proteomes" id="UP000282656"/>
    </source>
</evidence>
<feature type="non-terminal residue" evidence="2">
    <location>
        <position position="249"/>
    </location>
</feature>
<comment type="caution">
    <text evidence="2">The sequence shown here is derived from an EMBL/GenBank/DDBJ whole genome shotgun (WGS) entry which is preliminary data.</text>
</comment>
<feature type="chain" id="PRO_5017199801" description="Cell envelope biogenesis protein OmpA" evidence="1">
    <location>
        <begin position="39"/>
        <end position="249"/>
    </location>
</feature>
<dbReference type="Proteomes" id="UP000282656">
    <property type="component" value="Unassembled WGS sequence"/>
</dbReference>